<feature type="region of interest" description="Disordered" evidence="1">
    <location>
        <begin position="31"/>
        <end position="106"/>
    </location>
</feature>
<feature type="compositionally biased region" description="Basic residues" evidence="1">
    <location>
        <begin position="80"/>
        <end position="92"/>
    </location>
</feature>
<organism evidence="2 3">
    <name type="scientific">Cylicocyclus nassatus</name>
    <name type="common">Nematode worm</name>
    <dbReference type="NCBI Taxonomy" id="53992"/>
    <lineage>
        <taxon>Eukaryota</taxon>
        <taxon>Metazoa</taxon>
        <taxon>Ecdysozoa</taxon>
        <taxon>Nematoda</taxon>
        <taxon>Chromadorea</taxon>
        <taxon>Rhabditida</taxon>
        <taxon>Rhabditina</taxon>
        <taxon>Rhabditomorpha</taxon>
        <taxon>Strongyloidea</taxon>
        <taxon>Strongylidae</taxon>
        <taxon>Cylicocyclus</taxon>
    </lineage>
</organism>
<keyword evidence="3" id="KW-1185">Reference proteome</keyword>
<sequence>MRYDDLPIKRSRIDRVGSMDYPMDAAIRNLHHAGGRRGKNPHKVKSHSAMHEEMDTGKPEKVKGKVQQPKAEMRLQQKVQMKRKMSSVKKMHQPMPQSRGLVRTLNSTAISVPRAWKKEESR</sequence>
<feature type="compositionally biased region" description="Basic residues" evidence="1">
    <location>
        <begin position="31"/>
        <end position="48"/>
    </location>
</feature>
<evidence type="ECO:0000256" key="1">
    <source>
        <dbReference type="SAM" id="MobiDB-lite"/>
    </source>
</evidence>
<proteinExistence type="predicted"/>
<dbReference type="AlphaFoldDB" id="A0AA36GK86"/>
<dbReference type="EMBL" id="CATQJL010000001">
    <property type="protein sequence ID" value="CAJ0591130.1"/>
    <property type="molecule type" value="Genomic_DNA"/>
</dbReference>
<accession>A0AA36GK86</accession>
<dbReference type="Proteomes" id="UP001176961">
    <property type="component" value="Unassembled WGS sequence"/>
</dbReference>
<gene>
    <name evidence="2" type="ORF">CYNAS_LOCUS3113</name>
</gene>
<evidence type="ECO:0000313" key="2">
    <source>
        <dbReference type="EMBL" id="CAJ0591130.1"/>
    </source>
</evidence>
<comment type="caution">
    <text evidence="2">The sequence shown here is derived from an EMBL/GenBank/DDBJ whole genome shotgun (WGS) entry which is preliminary data.</text>
</comment>
<feature type="compositionally biased region" description="Basic and acidic residues" evidence="1">
    <location>
        <begin position="49"/>
        <end position="63"/>
    </location>
</feature>
<name>A0AA36GK86_CYLNA</name>
<reference evidence="2" key="1">
    <citation type="submission" date="2023-07" db="EMBL/GenBank/DDBJ databases">
        <authorList>
            <consortium name="CYATHOMIX"/>
        </authorList>
    </citation>
    <scope>NUCLEOTIDE SEQUENCE</scope>
    <source>
        <strain evidence="2">N/A</strain>
    </source>
</reference>
<evidence type="ECO:0000313" key="3">
    <source>
        <dbReference type="Proteomes" id="UP001176961"/>
    </source>
</evidence>
<protein>
    <submittedName>
        <fullName evidence="2">Uncharacterized protein</fullName>
    </submittedName>
</protein>